<keyword evidence="8" id="KW-0472">Membrane</keyword>
<dbReference type="SUPFAM" id="SSF51126">
    <property type="entry name" value="Pectin lyase-like"/>
    <property type="match status" value="1"/>
</dbReference>
<dbReference type="SUPFAM" id="SSF101148">
    <property type="entry name" value="Plant invertase/pectin methylesterase inhibitor"/>
    <property type="match status" value="1"/>
</dbReference>
<dbReference type="EMBL" id="BPVZ01000028">
    <property type="protein sequence ID" value="GKV07869.1"/>
    <property type="molecule type" value="Genomic_DNA"/>
</dbReference>
<keyword evidence="8" id="KW-0812">Transmembrane</keyword>
<proteinExistence type="inferred from homology"/>
<name>A0AAV5IZT7_9ROSI</name>
<reference evidence="10 11" key="1">
    <citation type="journal article" date="2021" name="Commun. Biol.">
        <title>The genome of Shorea leprosula (Dipterocarpaceae) highlights the ecological relevance of drought in aseasonal tropical rainforests.</title>
        <authorList>
            <person name="Ng K.K.S."/>
            <person name="Kobayashi M.J."/>
            <person name="Fawcett J.A."/>
            <person name="Hatakeyama M."/>
            <person name="Paape T."/>
            <person name="Ng C.H."/>
            <person name="Ang C.C."/>
            <person name="Tnah L.H."/>
            <person name="Lee C.T."/>
            <person name="Nishiyama T."/>
            <person name="Sese J."/>
            <person name="O'Brien M.J."/>
            <person name="Copetti D."/>
            <person name="Mohd Noor M.I."/>
            <person name="Ong R.C."/>
            <person name="Putra M."/>
            <person name="Sireger I.Z."/>
            <person name="Indrioko S."/>
            <person name="Kosugi Y."/>
            <person name="Izuno A."/>
            <person name="Isagi Y."/>
            <person name="Lee S.L."/>
            <person name="Shimizu K.K."/>
        </authorList>
    </citation>
    <scope>NUCLEOTIDE SEQUENCE [LARGE SCALE GENOMIC DNA]</scope>
    <source>
        <strain evidence="10">214</strain>
    </source>
</reference>
<protein>
    <recommendedName>
        <fullName evidence="7">Pectinesterase</fullName>
        <ecNumber evidence="7">3.1.1.11</ecNumber>
    </recommendedName>
</protein>
<evidence type="ECO:0000256" key="6">
    <source>
        <dbReference type="PROSITE-ProRule" id="PRU10040"/>
    </source>
</evidence>
<comment type="subcellular location">
    <subcellularLocation>
        <location evidence="7">Secreted</location>
        <location evidence="7">Cell wall</location>
    </subcellularLocation>
</comment>
<comment type="caution">
    <text evidence="10">The sequence shown here is derived from an EMBL/GenBank/DDBJ whole genome shotgun (WGS) entry which is preliminary data.</text>
</comment>
<dbReference type="GO" id="GO:0030599">
    <property type="term" value="F:pectinesterase activity"/>
    <property type="evidence" value="ECO:0007669"/>
    <property type="project" value="UniProtKB-UniRule"/>
</dbReference>
<dbReference type="InterPro" id="IPR000070">
    <property type="entry name" value="Pectinesterase_cat"/>
</dbReference>
<keyword evidence="7" id="KW-0134">Cell wall</keyword>
<dbReference type="Pfam" id="PF01095">
    <property type="entry name" value="Pectinesterase"/>
    <property type="match status" value="1"/>
</dbReference>
<sequence length="526" mass="57943">MDQPLLHASKRKTSSKFFYPLPFLVVTFAYLLKSDFFHSLLPSTYDDKLSPFLQQSILDIENAIKLADHVKNQTNNPKEAAALTFCVELMQNSQEKTKDSVAALKNQDVHSYANVHTWLSGILTHYHTCKGNLEGTARSLMEPALGNLISQATTSLGIIVASLPKRPNISEIEEFPTWVTSMDKTLLRVGLEEIKPNLVVAKDGSGNFKTVQEAVTAAPNNSNTRFVIYIKKGIYQENVVVDQKKKNLMIVGDGMDSTIITAALYSTIRPGIDTYHSATFGADTEGFIAQDICFQNTAGPKVENGQAVALRVGGDKSIINRCRIEGYQDTLLTFIGHQFFRDCTIIGTIDFIFGDAAVVLQNCTIIARKPLPGQFNAITAQGRKDPNQVSGISIQHCRIIASNDLEPVKSSVKTYLGRPWMDYSTTVVMQSYIGDHIDPAGWAAMDGRSASLNTIYYREFSNCGPGANTSKRVCWKGYRVINDTKEAMKFTVAGLLEAESGPWLKATGVNYTEGLYGTLQDICQQG</sequence>
<dbReference type="InterPro" id="IPR033131">
    <property type="entry name" value="Pectinesterase_Asp_AS"/>
</dbReference>
<dbReference type="PROSITE" id="PS00800">
    <property type="entry name" value="PECTINESTERASE_1"/>
    <property type="match status" value="1"/>
</dbReference>
<evidence type="ECO:0000256" key="7">
    <source>
        <dbReference type="RuleBase" id="RU000589"/>
    </source>
</evidence>
<dbReference type="PROSITE" id="PS00503">
    <property type="entry name" value="PECTINESTERASE_2"/>
    <property type="match status" value="1"/>
</dbReference>
<evidence type="ECO:0000313" key="11">
    <source>
        <dbReference type="Proteomes" id="UP001054252"/>
    </source>
</evidence>
<dbReference type="EC" id="3.1.1.11" evidence="7"/>
<comment type="catalytic activity">
    <reaction evidence="7">
        <text>[(1-&gt;4)-alpha-D-galacturonosyl methyl ester](n) + n H2O = [(1-&gt;4)-alpha-D-galacturonosyl](n) + n methanol + n H(+)</text>
        <dbReference type="Rhea" id="RHEA:22380"/>
        <dbReference type="Rhea" id="RHEA-COMP:14570"/>
        <dbReference type="Rhea" id="RHEA-COMP:14573"/>
        <dbReference type="ChEBI" id="CHEBI:15377"/>
        <dbReference type="ChEBI" id="CHEBI:15378"/>
        <dbReference type="ChEBI" id="CHEBI:17790"/>
        <dbReference type="ChEBI" id="CHEBI:140522"/>
        <dbReference type="ChEBI" id="CHEBI:140523"/>
        <dbReference type="EC" id="3.1.1.11"/>
    </reaction>
</comment>
<evidence type="ECO:0000256" key="5">
    <source>
        <dbReference type="ARBA" id="ARBA00023085"/>
    </source>
</evidence>
<evidence type="ECO:0000256" key="3">
    <source>
        <dbReference type="ARBA" id="ARBA00007786"/>
    </source>
</evidence>
<dbReference type="NCBIfam" id="TIGR01614">
    <property type="entry name" value="PME_inhib"/>
    <property type="match status" value="1"/>
</dbReference>
<gene>
    <name evidence="10" type="ORF">SLEP1_g19578</name>
</gene>
<evidence type="ECO:0000256" key="4">
    <source>
        <dbReference type="ARBA" id="ARBA00022801"/>
    </source>
</evidence>
<evidence type="ECO:0000256" key="8">
    <source>
        <dbReference type="SAM" id="Phobius"/>
    </source>
</evidence>
<keyword evidence="4 7" id="KW-0378">Hydrolase</keyword>
<evidence type="ECO:0000256" key="1">
    <source>
        <dbReference type="ARBA" id="ARBA00005184"/>
    </source>
</evidence>
<keyword evidence="8" id="KW-1133">Transmembrane helix</keyword>
<comment type="function">
    <text evidence="7">Acts in the modification of cell walls via demethylesterification of cell wall pectin.</text>
</comment>
<organism evidence="10 11">
    <name type="scientific">Rubroshorea leprosula</name>
    <dbReference type="NCBI Taxonomy" id="152421"/>
    <lineage>
        <taxon>Eukaryota</taxon>
        <taxon>Viridiplantae</taxon>
        <taxon>Streptophyta</taxon>
        <taxon>Embryophyta</taxon>
        <taxon>Tracheophyta</taxon>
        <taxon>Spermatophyta</taxon>
        <taxon>Magnoliopsida</taxon>
        <taxon>eudicotyledons</taxon>
        <taxon>Gunneridae</taxon>
        <taxon>Pentapetalae</taxon>
        <taxon>rosids</taxon>
        <taxon>malvids</taxon>
        <taxon>Malvales</taxon>
        <taxon>Dipterocarpaceae</taxon>
        <taxon>Rubroshorea</taxon>
    </lineage>
</organism>
<dbReference type="InterPro" id="IPR012334">
    <property type="entry name" value="Pectin_lyas_fold"/>
</dbReference>
<evidence type="ECO:0000256" key="2">
    <source>
        <dbReference type="ARBA" id="ARBA00006027"/>
    </source>
</evidence>
<dbReference type="Pfam" id="PF04043">
    <property type="entry name" value="PMEI"/>
    <property type="match status" value="1"/>
</dbReference>
<dbReference type="InterPro" id="IPR018040">
    <property type="entry name" value="Pectinesterase_Tyr_AS"/>
</dbReference>
<dbReference type="InterPro" id="IPR035513">
    <property type="entry name" value="Invertase/methylesterase_inhib"/>
</dbReference>
<evidence type="ECO:0000313" key="10">
    <source>
        <dbReference type="EMBL" id="GKV07869.1"/>
    </source>
</evidence>
<dbReference type="CDD" id="cd15799">
    <property type="entry name" value="PMEI-like_4"/>
    <property type="match status" value="1"/>
</dbReference>
<comment type="pathway">
    <text evidence="1 7">Glycan metabolism; pectin degradation; 2-dehydro-3-deoxy-D-gluconate from pectin: step 1/5.</text>
</comment>
<keyword evidence="11" id="KW-1185">Reference proteome</keyword>
<keyword evidence="5 7" id="KW-0063">Aspartyl esterase</keyword>
<dbReference type="AlphaFoldDB" id="A0AAV5IZT7"/>
<dbReference type="SMART" id="SM00856">
    <property type="entry name" value="PMEI"/>
    <property type="match status" value="1"/>
</dbReference>
<dbReference type="GO" id="GO:0045490">
    <property type="term" value="P:pectin catabolic process"/>
    <property type="evidence" value="ECO:0007669"/>
    <property type="project" value="UniProtKB-UniRule"/>
</dbReference>
<keyword evidence="7" id="KW-0961">Cell wall biogenesis/degradation</keyword>
<dbReference type="InterPro" id="IPR006501">
    <property type="entry name" value="Pectinesterase_inhib_dom"/>
</dbReference>
<comment type="similarity">
    <text evidence="2">In the N-terminal section; belongs to the PMEI family.</text>
</comment>
<dbReference type="Proteomes" id="UP001054252">
    <property type="component" value="Unassembled WGS sequence"/>
</dbReference>
<comment type="similarity">
    <text evidence="3">In the C-terminal section; belongs to the pectinesterase family.</text>
</comment>
<keyword evidence="7" id="KW-0964">Secreted</keyword>
<dbReference type="FunFam" id="2.160.20.10:FF:000001">
    <property type="entry name" value="Pectinesterase"/>
    <property type="match status" value="1"/>
</dbReference>
<dbReference type="Gene3D" id="1.20.140.40">
    <property type="entry name" value="Invertase/pectin methylesterase inhibitor family protein"/>
    <property type="match status" value="1"/>
</dbReference>
<evidence type="ECO:0000259" key="9">
    <source>
        <dbReference type="SMART" id="SM00856"/>
    </source>
</evidence>
<dbReference type="PANTHER" id="PTHR31707">
    <property type="entry name" value="PECTINESTERASE"/>
    <property type="match status" value="1"/>
</dbReference>
<dbReference type="GO" id="GO:0004857">
    <property type="term" value="F:enzyme inhibitor activity"/>
    <property type="evidence" value="ECO:0007669"/>
    <property type="project" value="InterPro"/>
</dbReference>
<dbReference type="Gene3D" id="2.160.20.10">
    <property type="entry name" value="Single-stranded right-handed beta-helix, Pectin lyase-like"/>
    <property type="match status" value="1"/>
</dbReference>
<feature type="domain" description="Pectinesterase inhibitor" evidence="9">
    <location>
        <begin position="41"/>
        <end position="158"/>
    </location>
</feature>
<dbReference type="GO" id="GO:0042545">
    <property type="term" value="P:cell wall modification"/>
    <property type="evidence" value="ECO:0007669"/>
    <property type="project" value="UniProtKB-UniRule"/>
</dbReference>
<feature type="transmembrane region" description="Helical" evidence="8">
    <location>
        <begin position="21"/>
        <end position="41"/>
    </location>
</feature>
<feature type="active site" evidence="6">
    <location>
        <position position="350"/>
    </location>
</feature>
<accession>A0AAV5IZT7</accession>
<dbReference type="InterPro" id="IPR011050">
    <property type="entry name" value="Pectin_lyase_fold/virulence"/>
</dbReference>